<evidence type="ECO:0000256" key="2">
    <source>
        <dbReference type="SAM" id="MobiDB-lite"/>
    </source>
</evidence>
<dbReference type="RefSeq" id="XP_013328224.1">
    <property type="nucleotide sequence ID" value="XM_013472770.1"/>
</dbReference>
<evidence type="ECO:0000313" key="4">
    <source>
        <dbReference type="EMBL" id="KKA21612.1"/>
    </source>
</evidence>
<dbReference type="InterPro" id="IPR036397">
    <property type="entry name" value="RNaseH_sf"/>
</dbReference>
<dbReference type="GeneID" id="25316704"/>
<protein>
    <recommendedName>
        <fullName evidence="3">HTH CENPB-type domain-containing protein</fullName>
    </recommendedName>
</protein>
<keyword evidence="1" id="KW-0238">DNA-binding</keyword>
<evidence type="ECO:0000313" key="5">
    <source>
        <dbReference type="Proteomes" id="UP000053958"/>
    </source>
</evidence>
<dbReference type="AlphaFoldDB" id="A0A0F4YTJ2"/>
<feature type="non-terminal residue" evidence="4">
    <location>
        <position position="424"/>
    </location>
</feature>
<dbReference type="PANTHER" id="PTHR19303:SF74">
    <property type="entry name" value="POGO TRANSPOSABLE ELEMENT WITH KRAB DOMAIN"/>
    <property type="match status" value="1"/>
</dbReference>
<feature type="compositionally biased region" description="Polar residues" evidence="2">
    <location>
        <begin position="372"/>
        <end position="386"/>
    </location>
</feature>
<dbReference type="PROSITE" id="PS51253">
    <property type="entry name" value="HTH_CENPB"/>
    <property type="match status" value="1"/>
</dbReference>
<dbReference type="Pfam" id="PF03184">
    <property type="entry name" value="DDE_1"/>
    <property type="match status" value="1"/>
</dbReference>
<dbReference type="Gene3D" id="3.30.420.10">
    <property type="entry name" value="Ribonuclease H-like superfamily/Ribonuclease H"/>
    <property type="match status" value="1"/>
</dbReference>
<feature type="compositionally biased region" description="Basic and acidic residues" evidence="2">
    <location>
        <begin position="388"/>
        <end position="397"/>
    </location>
</feature>
<dbReference type="GO" id="GO:0005634">
    <property type="term" value="C:nucleus"/>
    <property type="evidence" value="ECO:0007669"/>
    <property type="project" value="TreeGrafter"/>
</dbReference>
<dbReference type="STRING" id="1408163.A0A0F4YTJ2"/>
<reference evidence="4 5" key="1">
    <citation type="submission" date="2015-04" db="EMBL/GenBank/DDBJ databases">
        <authorList>
            <person name="Heijne W.H."/>
            <person name="Fedorova N.D."/>
            <person name="Nierman W.C."/>
            <person name="Vollebregt A.W."/>
            <person name="Zhao Z."/>
            <person name="Wu L."/>
            <person name="Kumar M."/>
            <person name="Stam H."/>
            <person name="van den Berg M.A."/>
            <person name="Pel H.J."/>
        </authorList>
    </citation>
    <scope>NUCLEOTIDE SEQUENCE [LARGE SCALE GENOMIC DNA]</scope>
    <source>
        <strain evidence="4 5">CBS 393.64</strain>
    </source>
</reference>
<dbReference type="OrthoDB" id="4207519at2759"/>
<dbReference type="PANTHER" id="PTHR19303">
    <property type="entry name" value="TRANSPOSON"/>
    <property type="match status" value="1"/>
</dbReference>
<dbReference type="InterPro" id="IPR004875">
    <property type="entry name" value="DDE_SF_endonuclease_dom"/>
</dbReference>
<evidence type="ECO:0000256" key="1">
    <source>
        <dbReference type="ARBA" id="ARBA00023125"/>
    </source>
</evidence>
<dbReference type="InterPro" id="IPR050863">
    <property type="entry name" value="CenT-Element_Derived"/>
</dbReference>
<sequence length="424" mass="48189">MDRNLGIPFAKISTRSTLTYRVRGRSARVDAEPNSRKLTATEESTLIKWILSMDQRGLPPRISTVRDMASLLLSSRLKSPSPLSEKWVQRFVNRHNELKSKYSRRYDHQRALCEDPKVIREWFRRVLEVVQQYGITEQDIYNFDETGFSMGLIATAKVVTGSEMRGRPRAIQPGNREWVTVIEGVNSAGWALPPMIIFAAQNHQSNWYTELPKGWTIGTSKNGWTTDELGMCWLKDVFNKHTKACTAGRYRLLILDGHSSHASAEFDQFCTENMIIPLYLPPHSSHLLQPLDIACFGPLKRAYGQETQIYMQHGINHIDKEDFIAIYQQVRPHALTAFNICSGFAAGGLVPYKPEQVLDQLHIQLKTPTPPGTSHSNQSSSWTAETPKNARELEKQAKLIKNLWQQRTHSPPSPISEAVDQVVK</sequence>
<feature type="region of interest" description="Disordered" evidence="2">
    <location>
        <begin position="365"/>
        <end position="424"/>
    </location>
</feature>
<dbReference type="Proteomes" id="UP000053958">
    <property type="component" value="Unassembled WGS sequence"/>
</dbReference>
<gene>
    <name evidence="4" type="ORF">T310_4356</name>
</gene>
<dbReference type="GO" id="GO:0003677">
    <property type="term" value="F:DNA binding"/>
    <property type="evidence" value="ECO:0007669"/>
    <property type="project" value="UniProtKB-KW"/>
</dbReference>
<dbReference type="SMART" id="SM00674">
    <property type="entry name" value="CENPB"/>
    <property type="match status" value="1"/>
</dbReference>
<feature type="domain" description="HTH CENPB-type" evidence="3">
    <location>
        <begin position="30"/>
        <end position="101"/>
    </location>
</feature>
<evidence type="ECO:0000259" key="3">
    <source>
        <dbReference type="PROSITE" id="PS51253"/>
    </source>
</evidence>
<comment type="caution">
    <text evidence="4">The sequence shown here is derived from an EMBL/GenBank/DDBJ whole genome shotgun (WGS) entry which is preliminary data.</text>
</comment>
<dbReference type="EMBL" id="LASV01000178">
    <property type="protein sequence ID" value="KKA21612.1"/>
    <property type="molecule type" value="Genomic_DNA"/>
</dbReference>
<dbReference type="Pfam" id="PF03221">
    <property type="entry name" value="HTH_Tnp_Tc5"/>
    <property type="match status" value="1"/>
</dbReference>
<name>A0A0F4YTJ2_RASE3</name>
<proteinExistence type="predicted"/>
<dbReference type="InterPro" id="IPR006600">
    <property type="entry name" value="HTH_CenpB_DNA-bd_dom"/>
</dbReference>
<organism evidence="4 5">
    <name type="scientific">Rasamsonia emersonii (strain ATCC 16479 / CBS 393.64 / IMI 116815)</name>
    <dbReference type="NCBI Taxonomy" id="1408163"/>
    <lineage>
        <taxon>Eukaryota</taxon>
        <taxon>Fungi</taxon>
        <taxon>Dikarya</taxon>
        <taxon>Ascomycota</taxon>
        <taxon>Pezizomycotina</taxon>
        <taxon>Eurotiomycetes</taxon>
        <taxon>Eurotiomycetidae</taxon>
        <taxon>Eurotiales</taxon>
        <taxon>Trichocomaceae</taxon>
        <taxon>Rasamsonia</taxon>
    </lineage>
</organism>
<accession>A0A0F4YTJ2</accession>
<keyword evidence="5" id="KW-1185">Reference proteome</keyword>